<dbReference type="SUPFAM" id="SSF54747">
    <property type="entry name" value="Ribosomal L11/L12e N-terminal domain"/>
    <property type="match status" value="1"/>
</dbReference>
<evidence type="ECO:0000256" key="8">
    <source>
        <dbReference type="PROSITE-ProRule" id="PRU00175"/>
    </source>
</evidence>
<dbReference type="GO" id="GO:0006412">
    <property type="term" value="P:translation"/>
    <property type="evidence" value="ECO:0007669"/>
    <property type="project" value="InterPro"/>
</dbReference>
<keyword evidence="2" id="KW-0479">Metal-binding</keyword>
<dbReference type="Pfam" id="PF00628">
    <property type="entry name" value="PHD"/>
    <property type="match status" value="1"/>
</dbReference>
<evidence type="ECO:0000256" key="1">
    <source>
        <dbReference type="ARBA" id="ARBA00010537"/>
    </source>
</evidence>
<dbReference type="Gene3D" id="1.10.10.250">
    <property type="entry name" value="Ribosomal protein L11, C-terminal domain"/>
    <property type="match status" value="1"/>
</dbReference>
<comment type="caution">
    <text evidence="13">The sequence shown here is derived from an EMBL/GenBank/DDBJ whole genome shotgun (WGS) entry which is preliminary data.</text>
</comment>
<feature type="compositionally biased region" description="Polar residues" evidence="10">
    <location>
        <begin position="146"/>
        <end position="157"/>
    </location>
</feature>
<feature type="region of interest" description="Disordered" evidence="10">
    <location>
        <begin position="743"/>
        <end position="762"/>
    </location>
</feature>
<dbReference type="PROSITE" id="PS00518">
    <property type="entry name" value="ZF_RING_1"/>
    <property type="match status" value="1"/>
</dbReference>
<dbReference type="Proteomes" id="UP000807504">
    <property type="component" value="Unassembled WGS sequence"/>
</dbReference>
<protein>
    <recommendedName>
        <fullName evidence="7">Large ribosomal subunit protein uL11m</fullName>
    </recommendedName>
</protein>
<evidence type="ECO:0000256" key="3">
    <source>
        <dbReference type="ARBA" id="ARBA00022771"/>
    </source>
</evidence>
<dbReference type="SMART" id="SM00649">
    <property type="entry name" value="RL11"/>
    <property type="match status" value="1"/>
</dbReference>
<dbReference type="GO" id="GO:0003735">
    <property type="term" value="F:structural constituent of ribosome"/>
    <property type="evidence" value="ECO:0007669"/>
    <property type="project" value="InterPro"/>
</dbReference>
<evidence type="ECO:0000313" key="14">
    <source>
        <dbReference type="Proteomes" id="UP000807504"/>
    </source>
</evidence>
<dbReference type="InterPro" id="IPR017907">
    <property type="entry name" value="Znf_RING_CS"/>
</dbReference>
<proteinExistence type="inferred from homology"/>
<dbReference type="GO" id="GO:1990904">
    <property type="term" value="C:ribonucleoprotein complex"/>
    <property type="evidence" value="ECO:0007669"/>
    <property type="project" value="UniProtKB-KW"/>
</dbReference>
<dbReference type="InterPro" id="IPR047157">
    <property type="entry name" value="PHRF1/Atg35"/>
</dbReference>
<dbReference type="Pfam" id="PF13639">
    <property type="entry name" value="zf-RING_2"/>
    <property type="match status" value="1"/>
</dbReference>
<dbReference type="EMBL" id="JABXBU010002072">
    <property type="protein sequence ID" value="KAF8778560.1"/>
    <property type="molecule type" value="Genomic_DNA"/>
</dbReference>
<dbReference type="InterPro" id="IPR019787">
    <property type="entry name" value="Znf_PHD-finger"/>
</dbReference>
<keyword evidence="6 9" id="KW-0687">Ribonucleoprotein</keyword>
<dbReference type="InterPro" id="IPR036769">
    <property type="entry name" value="Ribosomal_uL11_C_sf"/>
</dbReference>
<accession>A0A8T0ERV4</accession>
<dbReference type="FunFam" id="1.10.10.250:FF:000003">
    <property type="entry name" value="Mitochondrial ribosomal protein L11"/>
    <property type="match status" value="1"/>
</dbReference>
<reference evidence="13" key="2">
    <citation type="submission" date="2020-06" db="EMBL/GenBank/DDBJ databases">
        <authorList>
            <person name="Sheffer M."/>
        </authorList>
    </citation>
    <scope>NUCLEOTIDE SEQUENCE</scope>
</reference>
<dbReference type="InterPro" id="IPR001841">
    <property type="entry name" value="Znf_RING"/>
</dbReference>
<evidence type="ECO:0000256" key="10">
    <source>
        <dbReference type="SAM" id="MobiDB-lite"/>
    </source>
</evidence>
<feature type="region of interest" description="Disordered" evidence="10">
    <location>
        <begin position="162"/>
        <end position="191"/>
    </location>
</feature>
<keyword evidence="5 9" id="KW-0689">Ribosomal protein</keyword>
<feature type="region of interest" description="Disordered" evidence="10">
    <location>
        <begin position="138"/>
        <end position="157"/>
    </location>
</feature>
<dbReference type="PROSITE" id="PS50089">
    <property type="entry name" value="ZF_RING_2"/>
    <property type="match status" value="1"/>
</dbReference>
<dbReference type="Gene3D" id="3.30.40.10">
    <property type="entry name" value="Zinc/RING finger domain, C3HC4 (zinc finger)"/>
    <property type="match status" value="2"/>
</dbReference>
<dbReference type="CDD" id="cd00349">
    <property type="entry name" value="Ribosomal_L11"/>
    <property type="match status" value="1"/>
</dbReference>
<dbReference type="InterPro" id="IPR001965">
    <property type="entry name" value="Znf_PHD"/>
</dbReference>
<dbReference type="InterPro" id="IPR019786">
    <property type="entry name" value="Zinc_finger_PHD-type_CS"/>
</dbReference>
<dbReference type="SUPFAM" id="SSF46906">
    <property type="entry name" value="Ribosomal protein L11, C-terminal domain"/>
    <property type="match status" value="1"/>
</dbReference>
<dbReference type="SMART" id="SM00249">
    <property type="entry name" value="PHD"/>
    <property type="match status" value="1"/>
</dbReference>
<name>A0A8T0ERV4_ARGBR</name>
<organism evidence="13 14">
    <name type="scientific">Argiope bruennichi</name>
    <name type="common">Wasp spider</name>
    <name type="synonym">Aranea bruennichi</name>
    <dbReference type="NCBI Taxonomy" id="94029"/>
    <lineage>
        <taxon>Eukaryota</taxon>
        <taxon>Metazoa</taxon>
        <taxon>Ecdysozoa</taxon>
        <taxon>Arthropoda</taxon>
        <taxon>Chelicerata</taxon>
        <taxon>Arachnida</taxon>
        <taxon>Araneae</taxon>
        <taxon>Araneomorphae</taxon>
        <taxon>Entelegynae</taxon>
        <taxon>Araneoidea</taxon>
        <taxon>Araneidae</taxon>
        <taxon>Argiope</taxon>
    </lineage>
</organism>
<dbReference type="PANTHER" id="PTHR12618">
    <property type="entry name" value="PHD AND RING FINGER DOMAIN-CONTAINING PROTEIN 1"/>
    <property type="match status" value="1"/>
</dbReference>
<evidence type="ECO:0000256" key="6">
    <source>
        <dbReference type="ARBA" id="ARBA00023274"/>
    </source>
</evidence>
<keyword evidence="3 8" id="KW-0863">Zinc-finger</keyword>
<dbReference type="InterPro" id="IPR013083">
    <property type="entry name" value="Znf_RING/FYVE/PHD"/>
</dbReference>
<dbReference type="InterPro" id="IPR011011">
    <property type="entry name" value="Znf_FYVE_PHD"/>
</dbReference>
<dbReference type="PANTHER" id="PTHR12618:SF20">
    <property type="entry name" value="PHD AND RING FINGER DOMAIN-CONTAINING PROTEIN 1"/>
    <property type="match status" value="1"/>
</dbReference>
<feature type="compositionally biased region" description="Polar residues" evidence="10">
    <location>
        <begin position="168"/>
        <end position="191"/>
    </location>
</feature>
<dbReference type="Pfam" id="PF03946">
    <property type="entry name" value="Ribosomal_L11_N"/>
    <property type="match status" value="1"/>
</dbReference>
<dbReference type="CDD" id="cd15543">
    <property type="entry name" value="PHD_RSF1"/>
    <property type="match status" value="1"/>
</dbReference>
<dbReference type="InterPro" id="IPR020784">
    <property type="entry name" value="Ribosomal_uL11_N"/>
</dbReference>
<reference evidence="13" key="1">
    <citation type="journal article" date="2020" name="bioRxiv">
        <title>Chromosome-level reference genome of the European wasp spider Argiope bruennichi: a resource for studies on range expansion and evolutionary adaptation.</title>
        <authorList>
            <person name="Sheffer M.M."/>
            <person name="Hoppe A."/>
            <person name="Krehenwinkel H."/>
            <person name="Uhl G."/>
            <person name="Kuss A.W."/>
            <person name="Jensen L."/>
            <person name="Jensen C."/>
            <person name="Gillespie R.G."/>
            <person name="Hoff K.J."/>
            <person name="Prost S."/>
        </authorList>
    </citation>
    <scope>NUCLEOTIDE SEQUENCE</scope>
</reference>
<evidence type="ECO:0000256" key="4">
    <source>
        <dbReference type="ARBA" id="ARBA00022833"/>
    </source>
</evidence>
<dbReference type="Gene3D" id="3.30.1550.10">
    <property type="entry name" value="Ribosomal protein L11/L12, N-terminal domain"/>
    <property type="match status" value="1"/>
</dbReference>
<evidence type="ECO:0000256" key="7">
    <source>
        <dbReference type="ARBA" id="ARBA00040104"/>
    </source>
</evidence>
<dbReference type="PROSITE" id="PS01359">
    <property type="entry name" value="ZF_PHD_1"/>
    <property type="match status" value="1"/>
</dbReference>
<evidence type="ECO:0000313" key="13">
    <source>
        <dbReference type="EMBL" id="KAF8778560.1"/>
    </source>
</evidence>
<dbReference type="SMART" id="SM00184">
    <property type="entry name" value="RING"/>
    <property type="match status" value="2"/>
</dbReference>
<evidence type="ECO:0000259" key="12">
    <source>
        <dbReference type="PROSITE" id="PS50089"/>
    </source>
</evidence>
<keyword evidence="14" id="KW-1185">Reference proteome</keyword>
<evidence type="ECO:0000256" key="9">
    <source>
        <dbReference type="RuleBase" id="RU003978"/>
    </source>
</evidence>
<evidence type="ECO:0000256" key="5">
    <source>
        <dbReference type="ARBA" id="ARBA00022980"/>
    </source>
</evidence>
<dbReference type="AlphaFoldDB" id="A0A8T0ERV4"/>
<dbReference type="SUPFAM" id="SSF57903">
    <property type="entry name" value="FYVE/PHD zinc finger"/>
    <property type="match status" value="1"/>
</dbReference>
<feature type="compositionally biased region" description="Polar residues" evidence="10">
    <location>
        <begin position="751"/>
        <end position="762"/>
    </location>
</feature>
<dbReference type="PROSITE" id="PS50016">
    <property type="entry name" value="ZF_PHD_2"/>
    <property type="match status" value="1"/>
</dbReference>
<dbReference type="SUPFAM" id="SSF57850">
    <property type="entry name" value="RING/U-box"/>
    <property type="match status" value="1"/>
</dbReference>
<dbReference type="GO" id="GO:0005840">
    <property type="term" value="C:ribosome"/>
    <property type="evidence" value="ECO:0007669"/>
    <property type="project" value="UniProtKB-KW"/>
</dbReference>
<dbReference type="Pfam" id="PF00298">
    <property type="entry name" value="Ribosomal_L11"/>
    <property type="match status" value="1"/>
</dbReference>
<keyword evidence="4" id="KW-0862">Zinc</keyword>
<feature type="domain" description="PHD-type" evidence="11">
    <location>
        <begin position="79"/>
        <end position="130"/>
    </location>
</feature>
<dbReference type="HAMAP" id="MF_00736">
    <property type="entry name" value="Ribosomal_uL11"/>
    <property type="match status" value="1"/>
</dbReference>
<evidence type="ECO:0000256" key="2">
    <source>
        <dbReference type="ARBA" id="ARBA00022723"/>
    </source>
</evidence>
<gene>
    <name evidence="13" type="ORF">HNY73_015267</name>
</gene>
<sequence>MDLKGSSCPICFESLKDKIVGSPDVCDHKFCLLCLEKWTKHENFCPVDRRRFKKIISGDKVIRIKHKRKKKGTELYDISVYCEICKETKENNDTVILCDCCDLAFHFICLKPPLKSIPHGNWYCPDCLEISRKLESQKKEKKKHSNNPSVYSKQSSTLLPPDFAAPATKSSNPLTNGNRVKNSIGENTNMKLTNDGHNYSKESHFSEKDDCQKNFSDTKTVNVPFNCTDTPSGEFEDFFNISNNVVILMNRKFLRSEGKSLNKSLGKECRTNYSMNLRRLQHAKDAECNNFKMQQIEKRTKRLAATTARKKMIENLKKDNINCSVEDSSYSSGQCSAADMEKGILFRQTSILSVNKNADNYMDKFSLSQTKPMNEGSSETIQEYSTQTEKFKKIASSKSSKIFENLATYINAKSSDSVRKNNKIFICDPKEASLKTSSTSTKIYSSMAEKFNVQNHTVLESLNISREVDIMSTNCKALSIDDRAFAKKYVEDTFRANYNLRALRKGLPETKPKRLAAAVARRKLSQNFSSDLEFSSDESSNSLNHHNVVEKDSFCNSYLNDNNHYLFTDIEKVLSNQNSRNEFLSSKSESENAILDSDSRCSKSTKKINIVMKDSNKSSESKSSNICENLVKSSTAKVSDCVTESSDSINSHSVFKKPGCESFSACTKINDSMTEELNNAEIPMALESLSVSEKHENTPELTLEPLHIFKNSESEMPSESPPPSLIPNKNLENEVFSIKDAETEHDHSVVEESNNAKNGSSSETFSVFEKITDTSSSTEKFSNMNRYNNEETCSHMEDYQSAENPKNDEPLQEKDNYDEIEADENILNNFHMRQVHYAIKAKINLPAELQKIEEEAWLSHRSKSSRKYKNKSFHKKAKVCISHDQVVSRKKEHCVFSNDTPHSDNKSTYSKQDVKFNNKFNPFCQSVCGSPPKKLFKVTEYAFQQVRSKNVLQNIMDPYSLKHLDIREDAGKAMAGPPLGPHLGQRNINVAMFCKEFNEKTKDIKEGIPLPCMIRIKPDRTFELSFSNPPISYFVKQAAGIEKGSMSPGPKDWAGKISLKHVYEIAKIKSQDPIFECVPMKEICQKIIDEARTVGVETVRNLTEEEYATFREERKVIVDQQTTELEEKRKAKIIKQAKAQL</sequence>
<evidence type="ECO:0000259" key="11">
    <source>
        <dbReference type="PROSITE" id="PS50016"/>
    </source>
</evidence>
<comment type="similarity">
    <text evidence="1 9">Belongs to the universal ribosomal protein uL11 family.</text>
</comment>
<feature type="domain" description="RING-type" evidence="12">
    <location>
        <begin position="8"/>
        <end position="49"/>
    </location>
</feature>
<dbReference type="InterPro" id="IPR000911">
    <property type="entry name" value="Ribosomal_uL11"/>
</dbReference>
<dbReference type="InterPro" id="IPR020783">
    <property type="entry name" value="Ribosomal_uL11_C"/>
</dbReference>
<dbReference type="GO" id="GO:0008270">
    <property type="term" value="F:zinc ion binding"/>
    <property type="evidence" value="ECO:0007669"/>
    <property type="project" value="UniProtKB-KW"/>
</dbReference>
<dbReference type="InterPro" id="IPR036796">
    <property type="entry name" value="Ribosomal_uL11_N_sf"/>
</dbReference>